<keyword evidence="3" id="KW-0812">Transmembrane</keyword>
<dbReference type="GO" id="GO:0009289">
    <property type="term" value="C:pilus"/>
    <property type="evidence" value="ECO:0007669"/>
    <property type="project" value="InterPro"/>
</dbReference>
<name>A0AAW4IRZ2_9GAMM</name>
<keyword evidence="3" id="KW-1133">Transmembrane helix</keyword>
<dbReference type="InterPro" id="IPR001082">
    <property type="entry name" value="Pilin"/>
</dbReference>
<protein>
    <submittedName>
        <fullName evidence="4">Pilin</fullName>
    </submittedName>
</protein>
<keyword evidence="2" id="KW-0488">Methylation</keyword>
<keyword evidence="5" id="KW-1185">Reference proteome</keyword>
<dbReference type="GO" id="GO:0007155">
    <property type="term" value="P:cell adhesion"/>
    <property type="evidence" value="ECO:0007669"/>
    <property type="project" value="InterPro"/>
</dbReference>
<evidence type="ECO:0000313" key="5">
    <source>
        <dbReference type="Proteomes" id="UP000664161"/>
    </source>
</evidence>
<dbReference type="NCBIfam" id="TIGR02532">
    <property type="entry name" value="IV_pilin_GFxxxE"/>
    <property type="match status" value="1"/>
</dbReference>
<dbReference type="Pfam" id="PF00114">
    <property type="entry name" value="Pilin"/>
    <property type="match status" value="1"/>
</dbReference>
<dbReference type="EMBL" id="JAGBKN010000027">
    <property type="protein sequence ID" value="MBO1517730.1"/>
    <property type="molecule type" value="Genomic_DNA"/>
</dbReference>
<dbReference type="Gene3D" id="3.30.700.10">
    <property type="entry name" value="Glycoprotein, Type 4 Pilin"/>
    <property type="match status" value="1"/>
</dbReference>
<reference evidence="4 5" key="1">
    <citation type="submission" date="2021-03" db="EMBL/GenBank/DDBJ databases">
        <authorList>
            <person name="Shang D.-D."/>
            <person name="Du Z.-J."/>
            <person name="Chen G.-J."/>
        </authorList>
    </citation>
    <scope>NUCLEOTIDE SEQUENCE [LARGE SCALE GENOMIC DNA]</scope>
    <source>
        <strain evidence="4 5">F2608</strain>
    </source>
</reference>
<keyword evidence="3" id="KW-0472">Membrane</keyword>
<evidence type="ECO:0000256" key="3">
    <source>
        <dbReference type="SAM" id="Phobius"/>
    </source>
</evidence>
<comment type="similarity">
    <text evidence="1">Belongs to the N-Me-Phe pilin family.</text>
</comment>
<proteinExistence type="inferred from homology"/>
<organism evidence="4 5">
    <name type="scientific">Psychrobacter halodurans</name>
    <dbReference type="NCBI Taxonomy" id="2818439"/>
    <lineage>
        <taxon>Bacteria</taxon>
        <taxon>Pseudomonadati</taxon>
        <taxon>Pseudomonadota</taxon>
        <taxon>Gammaproteobacteria</taxon>
        <taxon>Moraxellales</taxon>
        <taxon>Moraxellaceae</taxon>
        <taxon>Psychrobacter</taxon>
    </lineage>
</organism>
<sequence length="143" mass="15166">MKSFTANYNKAQLGYTLIELMIVIAIISILAATAISTYHDYIVRTRASEAVVAGAVVKKIVTQNIADNGGAMPTNACTGFSDIKTATKNVVSIECSATTGVITIFTTAKAGATTFIWTPTTTPNGVYWVCSSNIAKYAPKNCR</sequence>
<evidence type="ECO:0000256" key="2">
    <source>
        <dbReference type="ARBA" id="ARBA00022481"/>
    </source>
</evidence>
<evidence type="ECO:0000313" key="4">
    <source>
        <dbReference type="EMBL" id="MBO1517730.1"/>
    </source>
</evidence>
<dbReference type="InterPro" id="IPR012902">
    <property type="entry name" value="N_methyl_site"/>
</dbReference>
<dbReference type="InterPro" id="IPR045584">
    <property type="entry name" value="Pilin-like"/>
</dbReference>
<dbReference type="Pfam" id="PF07963">
    <property type="entry name" value="N_methyl"/>
    <property type="match status" value="1"/>
</dbReference>
<dbReference type="AlphaFoldDB" id="A0AAW4IRZ2"/>
<dbReference type="Proteomes" id="UP000664161">
    <property type="component" value="Unassembled WGS sequence"/>
</dbReference>
<evidence type="ECO:0000256" key="1">
    <source>
        <dbReference type="ARBA" id="ARBA00005233"/>
    </source>
</evidence>
<dbReference type="SUPFAM" id="SSF54523">
    <property type="entry name" value="Pili subunits"/>
    <property type="match status" value="1"/>
</dbReference>
<feature type="transmembrane region" description="Helical" evidence="3">
    <location>
        <begin position="20"/>
        <end position="38"/>
    </location>
</feature>
<comment type="caution">
    <text evidence="4">The sequence shown here is derived from an EMBL/GenBank/DDBJ whole genome shotgun (WGS) entry which is preliminary data.</text>
</comment>
<gene>
    <name evidence="4" type="ORF">J3491_10355</name>
</gene>
<accession>A0AAW4IRZ2</accession>
<dbReference type="RefSeq" id="WP_207970154.1">
    <property type="nucleotide sequence ID" value="NZ_JAGBKN010000027.1"/>
</dbReference>